<name>A0ABS4MC09_9LACO</name>
<keyword evidence="7 10" id="KW-1133">Transmembrane helix</keyword>
<evidence type="ECO:0000256" key="1">
    <source>
        <dbReference type="ARBA" id="ARBA00004651"/>
    </source>
</evidence>
<dbReference type="InterPro" id="IPR004501">
    <property type="entry name" value="PTS_EIIC_3"/>
</dbReference>
<dbReference type="EMBL" id="JAGGLU010000001">
    <property type="protein sequence ID" value="MBP2057191.1"/>
    <property type="molecule type" value="Genomic_DNA"/>
</dbReference>
<feature type="transmembrane region" description="Helical" evidence="10">
    <location>
        <begin position="170"/>
        <end position="190"/>
    </location>
</feature>
<proteinExistence type="predicted"/>
<gene>
    <name evidence="13" type="ORF">J2Z60_000353</name>
</gene>
<feature type="transmembrane region" description="Helical" evidence="10">
    <location>
        <begin position="126"/>
        <end position="150"/>
    </location>
</feature>
<feature type="transmembrane region" description="Helical" evidence="10">
    <location>
        <begin position="96"/>
        <end position="114"/>
    </location>
</feature>
<comment type="caution">
    <text evidence="13">The sequence shown here is derived from an EMBL/GenBank/DDBJ whole genome shotgun (WGS) entry which is preliminary data.</text>
</comment>
<evidence type="ECO:0000256" key="3">
    <source>
        <dbReference type="ARBA" id="ARBA00022475"/>
    </source>
</evidence>
<dbReference type="PROSITE" id="PS51103">
    <property type="entry name" value="PTS_EIIC_TYPE_1"/>
    <property type="match status" value="1"/>
</dbReference>
<keyword evidence="3 9" id="KW-1003">Cell membrane</keyword>
<protein>
    <recommendedName>
        <fullName evidence="9">Permease IIC component</fullName>
    </recommendedName>
</protein>
<dbReference type="RefSeq" id="WP_209685775.1">
    <property type="nucleotide sequence ID" value="NZ_JAGGLU010000001.1"/>
</dbReference>
<evidence type="ECO:0000259" key="11">
    <source>
        <dbReference type="PROSITE" id="PS51103"/>
    </source>
</evidence>
<dbReference type="PIRSF" id="PIRSF006351">
    <property type="entry name" value="PTS_EIIC-Cellobiose"/>
    <property type="match status" value="1"/>
</dbReference>
<dbReference type="InterPro" id="IPR051088">
    <property type="entry name" value="PTS_Sugar-EIIC/EIIB"/>
</dbReference>
<evidence type="ECO:0000256" key="2">
    <source>
        <dbReference type="ARBA" id="ARBA00022448"/>
    </source>
</evidence>
<feature type="transmembrane region" description="Helical" evidence="10">
    <location>
        <begin position="20"/>
        <end position="48"/>
    </location>
</feature>
<feature type="transmembrane region" description="Helical" evidence="10">
    <location>
        <begin position="380"/>
        <end position="399"/>
    </location>
</feature>
<dbReference type="InterPro" id="IPR003352">
    <property type="entry name" value="PTS_EIIC"/>
</dbReference>
<comment type="function">
    <text evidence="9">The phosphoenolpyruvate-dependent sugar phosphotransferase system (PTS), a major carbohydrate active -transport system, catalyzes the phosphorylation of incoming sugar substrates concomitant with their translocation across the cell membrane.</text>
</comment>
<dbReference type="NCBIfam" id="TIGR00410">
    <property type="entry name" value="lacE"/>
    <property type="match status" value="1"/>
</dbReference>
<dbReference type="PROSITE" id="PS51105">
    <property type="entry name" value="PTS_EIIC_TYPE_3"/>
    <property type="match status" value="1"/>
</dbReference>
<evidence type="ECO:0000256" key="9">
    <source>
        <dbReference type="PIRNR" id="PIRNR006351"/>
    </source>
</evidence>
<organism evidence="13 14">
    <name type="scientific">Lactobacillus colini</name>
    <dbReference type="NCBI Taxonomy" id="1819254"/>
    <lineage>
        <taxon>Bacteria</taxon>
        <taxon>Bacillati</taxon>
        <taxon>Bacillota</taxon>
        <taxon>Bacilli</taxon>
        <taxon>Lactobacillales</taxon>
        <taxon>Lactobacillaceae</taxon>
        <taxon>Lactobacillus</taxon>
    </lineage>
</organism>
<keyword evidence="8 9" id="KW-0472">Membrane</keyword>
<keyword evidence="5" id="KW-0598">Phosphotransferase system</keyword>
<keyword evidence="4 9" id="KW-0762">Sugar transport</keyword>
<feature type="domain" description="PTS EIIC type-1" evidence="11">
    <location>
        <begin position="33"/>
        <end position="411"/>
    </location>
</feature>
<evidence type="ECO:0000313" key="13">
    <source>
        <dbReference type="EMBL" id="MBP2057191.1"/>
    </source>
</evidence>
<keyword evidence="2 9" id="KW-0813">Transport</keyword>
<accession>A0ABS4MC09</accession>
<evidence type="ECO:0000259" key="12">
    <source>
        <dbReference type="PROSITE" id="PS51105"/>
    </source>
</evidence>
<dbReference type="PANTHER" id="PTHR33989:SF8">
    <property type="entry name" value="PERMEASE IIC COMPONENT"/>
    <property type="match status" value="1"/>
</dbReference>
<dbReference type="Pfam" id="PF02378">
    <property type="entry name" value="PTS_EIIC"/>
    <property type="match status" value="1"/>
</dbReference>
<evidence type="ECO:0000313" key="14">
    <source>
        <dbReference type="Proteomes" id="UP001519292"/>
    </source>
</evidence>
<feature type="transmembrane region" description="Helical" evidence="10">
    <location>
        <begin position="274"/>
        <end position="294"/>
    </location>
</feature>
<evidence type="ECO:0000256" key="8">
    <source>
        <dbReference type="ARBA" id="ARBA00023136"/>
    </source>
</evidence>
<evidence type="ECO:0000256" key="5">
    <source>
        <dbReference type="ARBA" id="ARBA00022683"/>
    </source>
</evidence>
<evidence type="ECO:0000256" key="4">
    <source>
        <dbReference type="ARBA" id="ARBA00022597"/>
    </source>
</evidence>
<sequence>MKFTEKVNIIGQNINKNIYIHSISAGIMSMFPILIIGAFASLFSGLSIPTYQAFLKSSGLIVALNAIVSATTNMLGLWFTYGIAKTYADELNIKNNAVPVLALASYLILLPITTTTKIGNYLSYNYLGTNGMIVGMFVSILVVKLYKLIIDKHWTIKMPKGTPDYVSNSFTSLIPGFIVIIAVFIVRLLFNLTPFGNIFDCIYHLLQAPLSNIVGTNVFANVFITLLVQVSWVLGVHPGYLQSMTAPLMFQLDSVNQAAYAAHRVLPNINGMSFSYSMTIATFYPAIAMAILLFAKSGRLKTVGKVAVLPAFFGIAEPLLFGIPIVLNPLFAIPWIIAPCVNFIVGYAAVSIGLVSHYVGVTVFNVPMVFTGVLNGSFTIAILEVVVFIIDVLIFLPFIKSADITYLKQENKVDKKA</sequence>
<dbReference type="Proteomes" id="UP001519292">
    <property type="component" value="Unassembled WGS sequence"/>
</dbReference>
<reference evidence="13 14" key="1">
    <citation type="submission" date="2021-03" db="EMBL/GenBank/DDBJ databases">
        <title>Genomic Encyclopedia of Type Strains, Phase IV (KMG-IV): sequencing the most valuable type-strain genomes for metagenomic binning, comparative biology and taxonomic classification.</title>
        <authorList>
            <person name="Goeker M."/>
        </authorList>
    </citation>
    <scope>NUCLEOTIDE SEQUENCE [LARGE SCALE GENOMIC DNA]</scope>
    <source>
        <strain evidence="13 14">DSM 101872</strain>
    </source>
</reference>
<evidence type="ECO:0000256" key="10">
    <source>
        <dbReference type="SAM" id="Phobius"/>
    </source>
</evidence>
<evidence type="ECO:0000256" key="7">
    <source>
        <dbReference type="ARBA" id="ARBA00022989"/>
    </source>
</evidence>
<feature type="transmembrane region" description="Helical" evidence="10">
    <location>
        <begin position="306"/>
        <end position="326"/>
    </location>
</feature>
<dbReference type="InterPro" id="IPR004796">
    <property type="entry name" value="PTS_IIC_cello"/>
</dbReference>
<dbReference type="PANTHER" id="PTHR33989">
    <property type="match status" value="1"/>
</dbReference>
<comment type="subcellular location">
    <subcellularLocation>
        <location evidence="1">Cell membrane</location>
        <topology evidence="1">Multi-pass membrane protein</topology>
    </subcellularLocation>
</comment>
<evidence type="ECO:0000256" key="6">
    <source>
        <dbReference type="ARBA" id="ARBA00022692"/>
    </source>
</evidence>
<keyword evidence="6 10" id="KW-0812">Transmembrane</keyword>
<keyword evidence="14" id="KW-1185">Reference proteome</keyword>
<feature type="transmembrane region" description="Helical" evidence="10">
    <location>
        <begin position="210"/>
        <end position="234"/>
    </location>
</feature>
<feature type="transmembrane region" description="Helical" evidence="10">
    <location>
        <begin position="60"/>
        <end position="84"/>
    </location>
</feature>
<dbReference type="InterPro" id="IPR013013">
    <property type="entry name" value="PTS_EIIC_1"/>
</dbReference>
<feature type="domain" description="PTS EIIC type-3" evidence="12">
    <location>
        <begin position="3"/>
        <end position="398"/>
    </location>
</feature>